<dbReference type="InterPro" id="IPR000504">
    <property type="entry name" value="RRM_dom"/>
</dbReference>
<proteinExistence type="predicted"/>
<dbReference type="SUPFAM" id="SSF54928">
    <property type="entry name" value="RNA-binding domain, RBD"/>
    <property type="match status" value="1"/>
</dbReference>
<dbReference type="Gene3D" id="3.30.70.330">
    <property type="match status" value="2"/>
</dbReference>
<dbReference type="InterPro" id="IPR035979">
    <property type="entry name" value="RBD_domain_sf"/>
</dbReference>
<feature type="domain" description="RRM" evidence="3">
    <location>
        <begin position="144"/>
        <end position="220"/>
    </location>
</feature>
<dbReference type="Pfam" id="PF00076">
    <property type="entry name" value="RRM_1"/>
    <property type="match status" value="2"/>
</dbReference>
<gene>
    <name evidence="4" type="ORF">P154DRAFT_446873</name>
</gene>
<dbReference type="PROSITE" id="PS50102">
    <property type="entry name" value="RRM"/>
    <property type="match status" value="2"/>
</dbReference>
<dbReference type="OrthoDB" id="266020at2759"/>
<dbReference type="PANTHER" id="PTHR10501">
    <property type="entry name" value="U1 SMALL NUCLEAR RIBONUCLEOPROTEIN A/U2 SMALL NUCLEAR RIBONUCLEOPROTEIN B"/>
    <property type="match status" value="1"/>
</dbReference>
<reference evidence="4" key="1">
    <citation type="journal article" date="2020" name="Stud. Mycol.">
        <title>101 Dothideomycetes genomes: a test case for predicting lifestyles and emergence of pathogens.</title>
        <authorList>
            <person name="Haridas S."/>
            <person name="Albert R."/>
            <person name="Binder M."/>
            <person name="Bloem J."/>
            <person name="Labutti K."/>
            <person name="Salamov A."/>
            <person name="Andreopoulos B."/>
            <person name="Baker S."/>
            <person name="Barry K."/>
            <person name="Bills G."/>
            <person name="Bluhm B."/>
            <person name="Cannon C."/>
            <person name="Castanera R."/>
            <person name="Culley D."/>
            <person name="Daum C."/>
            <person name="Ezra D."/>
            <person name="Gonzalez J."/>
            <person name="Henrissat B."/>
            <person name="Kuo A."/>
            <person name="Liang C."/>
            <person name="Lipzen A."/>
            <person name="Lutzoni F."/>
            <person name="Magnuson J."/>
            <person name="Mondo S."/>
            <person name="Nolan M."/>
            <person name="Ohm R."/>
            <person name="Pangilinan J."/>
            <person name="Park H.-J."/>
            <person name="Ramirez L."/>
            <person name="Alfaro M."/>
            <person name="Sun H."/>
            <person name="Tritt A."/>
            <person name="Yoshinaga Y."/>
            <person name="Zwiers L.-H."/>
            <person name="Turgeon B."/>
            <person name="Goodwin S."/>
            <person name="Spatafora J."/>
            <person name="Crous P."/>
            <person name="Grigoriev I."/>
        </authorList>
    </citation>
    <scope>NUCLEOTIDE SEQUENCE</scope>
    <source>
        <strain evidence="4">CBS 123094</strain>
    </source>
</reference>
<evidence type="ECO:0000313" key="4">
    <source>
        <dbReference type="EMBL" id="KAF1994793.1"/>
    </source>
</evidence>
<evidence type="ECO:0000259" key="3">
    <source>
        <dbReference type="PROSITE" id="PS50102"/>
    </source>
</evidence>
<keyword evidence="1 2" id="KW-0694">RNA-binding</keyword>
<sequence length="220" mass="24724">VYVNNLEERVKIDEMKNALIVIFSRFGNIIDIVMKCSIQRKGQAFVVFSDHKSAVDATIMDGFVIWGKPMHVNLAKTRSDKTVETKASPEELNQHKKARTTAKERKQALEAEAALRQSAANPSAKRPVKTAAQAVPDEFVRPNKILFLQHFPEDVDQDDLTAIFDKFDGFVEVRYLSRGGNRMAFAEYENEQYAITAKEATANMPVGASGKALKVTYQRQ</sequence>
<dbReference type="AlphaFoldDB" id="A0A6A5VZ30"/>
<accession>A0A6A5VZ30</accession>
<dbReference type="FunFam" id="3.30.70.330:FF:000029">
    <property type="entry name" value="U2 small nuclear ribonucleoprotein B"/>
    <property type="match status" value="1"/>
</dbReference>
<evidence type="ECO:0000256" key="2">
    <source>
        <dbReference type="PROSITE-ProRule" id="PRU00176"/>
    </source>
</evidence>
<feature type="domain" description="RRM" evidence="3">
    <location>
        <begin position="1"/>
        <end position="77"/>
    </location>
</feature>
<protein>
    <recommendedName>
        <fullName evidence="3">RRM domain-containing protein</fullName>
    </recommendedName>
</protein>
<evidence type="ECO:0000313" key="5">
    <source>
        <dbReference type="Proteomes" id="UP000799779"/>
    </source>
</evidence>
<dbReference type="Proteomes" id="UP000799779">
    <property type="component" value="Unassembled WGS sequence"/>
</dbReference>
<dbReference type="SMART" id="SM00360">
    <property type="entry name" value="RRM"/>
    <property type="match status" value="2"/>
</dbReference>
<dbReference type="InterPro" id="IPR012677">
    <property type="entry name" value="Nucleotide-bd_a/b_plait_sf"/>
</dbReference>
<name>A0A6A5VZ30_9PLEO</name>
<dbReference type="EMBL" id="ML977651">
    <property type="protein sequence ID" value="KAF1994793.1"/>
    <property type="molecule type" value="Genomic_DNA"/>
</dbReference>
<organism evidence="4 5">
    <name type="scientific">Amniculicola lignicola CBS 123094</name>
    <dbReference type="NCBI Taxonomy" id="1392246"/>
    <lineage>
        <taxon>Eukaryota</taxon>
        <taxon>Fungi</taxon>
        <taxon>Dikarya</taxon>
        <taxon>Ascomycota</taxon>
        <taxon>Pezizomycotina</taxon>
        <taxon>Dothideomycetes</taxon>
        <taxon>Pleosporomycetidae</taxon>
        <taxon>Pleosporales</taxon>
        <taxon>Amniculicolaceae</taxon>
        <taxon>Amniculicola</taxon>
    </lineage>
</organism>
<feature type="non-terminal residue" evidence="4">
    <location>
        <position position="1"/>
    </location>
</feature>
<keyword evidence="5" id="KW-1185">Reference proteome</keyword>
<dbReference type="GO" id="GO:0003723">
    <property type="term" value="F:RNA binding"/>
    <property type="evidence" value="ECO:0007669"/>
    <property type="project" value="UniProtKB-UniRule"/>
</dbReference>
<evidence type="ECO:0000256" key="1">
    <source>
        <dbReference type="ARBA" id="ARBA00022884"/>
    </source>
</evidence>
<dbReference type="CDD" id="cd12247">
    <property type="entry name" value="RRM2_U1A_like"/>
    <property type="match status" value="1"/>
</dbReference>